<feature type="domain" description="SGNH hydrolase-type esterase" evidence="1">
    <location>
        <begin position="14"/>
        <end position="120"/>
    </location>
</feature>
<dbReference type="InterPro" id="IPR013830">
    <property type="entry name" value="SGNH_hydro"/>
</dbReference>
<evidence type="ECO:0000313" key="2">
    <source>
        <dbReference type="Proteomes" id="UP000694865"/>
    </source>
</evidence>
<dbReference type="Pfam" id="PF13472">
    <property type="entry name" value="Lipase_GDSL_2"/>
    <property type="match status" value="1"/>
</dbReference>
<keyword evidence="2" id="KW-1185">Reference proteome</keyword>
<proteinExistence type="predicted"/>
<organism evidence="2 3">
    <name type="scientific">Saccoglossus kowalevskii</name>
    <name type="common">Acorn worm</name>
    <dbReference type="NCBI Taxonomy" id="10224"/>
    <lineage>
        <taxon>Eukaryota</taxon>
        <taxon>Metazoa</taxon>
        <taxon>Hemichordata</taxon>
        <taxon>Enteropneusta</taxon>
        <taxon>Harrimaniidae</taxon>
        <taxon>Saccoglossus</taxon>
    </lineage>
</organism>
<accession>A0ABM0M601</accession>
<dbReference type="RefSeq" id="XP_006815442.1">
    <property type="nucleotide sequence ID" value="XM_006815379.1"/>
</dbReference>
<dbReference type="InterPro" id="IPR036514">
    <property type="entry name" value="SGNH_hydro_sf"/>
</dbReference>
<evidence type="ECO:0000313" key="3">
    <source>
        <dbReference type="RefSeq" id="XP_006815442.1"/>
    </source>
</evidence>
<name>A0ABM0M601_SACKO</name>
<dbReference type="SUPFAM" id="SSF52266">
    <property type="entry name" value="SGNH hydrolase"/>
    <property type="match status" value="1"/>
</dbReference>
<gene>
    <name evidence="3" type="primary">LOC102804444</name>
</gene>
<reference evidence="3" key="1">
    <citation type="submission" date="2025-08" db="UniProtKB">
        <authorList>
            <consortium name="RefSeq"/>
        </authorList>
    </citation>
    <scope>IDENTIFICATION</scope>
    <source>
        <tissue evidence="3">Testes</tissue>
    </source>
</reference>
<dbReference type="GeneID" id="102804444"/>
<dbReference type="Proteomes" id="UP000694865">
    <property type="component" value="Unplaced"/>
</dbReference>
<evidence type="ECO:0000259" key="1">
    <source>
        <dbReference type="Pfam" id="PF13472"/>
    </source>
</evidence>
<dbReference type="Gene3D" id="3.40.50.1110">
    <property type="entry name" value="SGNH hydrolase"/>
    <property type="match status" value="1"/>
</dbReference>
<sequence length="132" mass="15481">MELTQQNHTSSFKNPQNIMLHIGSNDIDSGLPLNECHRKYEELLEETRNTYPNCKVFVSSILPRLENASFKHTQSRLNDLIQETCKSTTDVYYIHHNLIDKENNIKSYLFEDKVHVNKKGTSFLVYNKEIHL</sequence>
<protein>
    <submittedName>
        <fullName evidence="3">Uncharacterized protein LOC102804444</fullName>
    </submittedName>
</protein>